<dbReference type="Pfam" id="PF01594">
    <property type="entry name" value="AI-2E_transport"/>
    <property type="match status" value="1"/>
</dbReference>
<comment type="subcellular location">
    <subcellularLocation>
        <location evidence="1">Membrane</location>
        <topology evidence="1">Multi-pass membrane protein</topology>
    </subcellularLocation>
</comment>
<feature type="transmembrane region" description="Helical" evidence="7">
    <location>
        <begin position="7"/>
        <end position="26"/>
    </location>
</feature>
<feature type="compositionally biased region" description="Basic and acidic residues" evidence="6">
    <location>
        <begin position="401"/>
        <end position="427"/>
    </location>
</feature>
<reference evidence="8 9" key="1">
    <citation type="submission" date="2016-10" db="EMBL/GenBank/DDBJ databases">
        <authorList>
            <person name="de Groot N.N."/>
        </authorList>
    </citation>
    <scope>NUCLEOTIDE SEQUENCE [LARGE SCALE GENOMIC DNA]</scope>
    <source>
        <strain evidence="8 9">CGMCC 1.11030</strain>
    </source>
</reference>
<feature type="transmembrane region" description="Helical" evidence="7">
    <location>
        <begin position="198"/>
        <end position="221"/>
    </location>
</feature>
<feature type="transmembrane region" description="Helical" evidence="7">
    <location>
        <begin position="264"/>
        <end position="283"/>
    </location>
</feature>
<feature type="transmembrane region" description="Helical" evidence="7">
    <location>
        <begin position="66"/>
        <end position="90"/>
    </location>
</feature>
<evidence type="ECO:0000256" key="7">
    <source>
        <dbReference type="SAM" id="Phobius"/>
    </source>
</evidence>
<feature type="region of interest" description="Disordered" evidence="6">
    <location>
        <begin position="380"/>
        <end position="427"/>
    </location>
</feature>
<proteinExistence type="inferred from homology"/>
<dbReference type="GO" id="GO:0016020">
    <property type="term" value="C:membrane"/>
    <property type="evidence" value="ECO:0007669"/>
    <property type="project" value="UniProtKB-SubCell"/>
</dbReference>
<feature type="transmembrane region" description="Helical" evidence="7">
    <location>
        <begin position="295"/>
        <end position="328"/>
    </location>
</feature>
<gene>
    <name evidence="8" type="ORF">SAMN05216258_108150</name>
</gene>
<name>A0A1I3JUD6_9RHOB</name>
<evidence type="ECO:0000256" key="5">
    <source>
        <dbReference type="ARBA" id="ARBA00023136"/>
    </source>
</evidence>
<dbReference type="InterPro" id="IPR002549">
    <property type="entry name" value="AI-2E-like"/>
</dbReference>
<accession>A0A1I3JUD6</accession>
<evidence type="ECO:0000256" key="3">
    <source>
        <dbReference type="ARBA" id="ARBA00022692"/>
    </source>
</evidence>
<feature type="transmembrane region" description="Helical" evidence="7">
    <location>
        <begin position="227"/>
        <end position="257"/>
    </location>
</feature>
<evidence type="ECO:0000313" key="9">
    <source>
        <dbReference type="Proteomes" id="UP000199377"/>
    </source>
</evidence>
<comment type="similarity">
    <text evidence="2">Belongs to the autoinducer-2 exporter (AI-2E) (TC 2.A.86) family.</text>
</comment>
<keyword evidence="9" id="KW-1185">Reference proteome</keyword>
<evidence type="ECO:0000256" key="1">
    <source>
        <dbReference type="ARBA" id="ARBA00004141"/>
    </source>
</evidence>
<keyword evidence="4 7" id="KW-1133">Transmembrane helix</keyword>
<protein>
    <submittedName>
        <fullName evidence="8">Predicted PurR-regulated permease PerM</fullName>
    </submittedName>
</protein>
<keyword evidence="3 7" id="KW-0812">Transmembrane</keyword>
<organism evidence="8 9">
    <name type="scientific">Albimonas pacifica</name>
    <dbReference type="NCBI Taxonomy" id="1114924"/>
    <lineage>
        <taxon>Bacteria</taxon>
        <taxon>Pseudomonadati</taxon>
        <taxon>Pseudomonadota</taxon>
        <taxon>Alphaproteobacteria</taxon>
        <taxon>Rhodobacterales</taxon>
        <taxon>Paracoccaceae</taxon>
        <taxon>Albimonas</taxon>
    </lineage>
</organism>
<dbReference type="GO" id="GO:0055085">
    <property type="term" value="P:transmembrane transport"/>
    <property type="evidence" value="ECO:0007669"/>
    <property type="project" value="TreeGrafter"/>
</dbReference>
<evidence type="ECO:0000256" key="2">
    <source>
        <dbReference type="ARBA" id="ARBA00009773"/>
    </source>
</evidence>
<dbReference type="STRING" id="1114924.SAMN05216258_108150"/>
<feature type="compositionally biased region" description="Basic and acidic residues" evidence="6">
    <location>
        <begin position="381"/>
        <end position="391"/>
    </location>
</feature>
<evidence type="ECO:0000256" key="4">
    <source>
        <dbReference type="ARBA" id="ARBA00022989"/>
    </source>
</evidence>
<dbReference type="AlphaFoldDB" id="A0A1I3JUD6"/>
<dbReference type="OrthoDB" id="9799225at2"/>
<evidence type="ECO:0000256" key="6">
    <source>
        <dbReference type="SAM" id="MobiDB-lite"/>
    </source>
</evidence>
<feature type="transmembrane region" description="Helical" evidence="7">
    <location>
        <begin position="32"/>
        <end position="54"/>
    </location>
</feature>
<keyword evidence="5 7" id="KW-0472">Membrane</keyword>
<sequence>MFRIGQTLAAGPFFVLGFTVLAIWSLAATSEYAVPVALAILAWFLVNGLTTALMRIRFVGRFRRGGVRVVAVAILFGALVIAAQMVVLSLSSLTDDLTLYGNPLFLRVWYWLNGQGLSDHLTKEALFERFAGEGGLTAMLDMARSAVSDASLIFLYTIFLLTDDRFFQAKLRNLVHDATNLARLRAIMDEIGHETGRYLWLMTLVSAGVGVTTSATCWALGIEGAALWGFVAFALNYIPTIGSLLGVAVPTAFATLITGDPGTVLLLAAMLGVIQFIAGNVIVPRLMGDQLNLSTFVILLSLVAWGAIWGATGMFLAVPIMVVLVMIFSKFETTRPIAILLSKTGEVPRPEWASPDRELHVDPVSGEVTRRELVVPAGGETMHRAAAETHRASTSASGHGEASHRPAGEREERRGGYDDDAHARRRG</sequence>
<evidence type="ECO:0000313" key="8">
    <source>
        <dbReference type="EMBL" id="SFI63565.1"/>
    </source>
</evidence>
<dbReference type="PANTHER" id="PTHR21716:SF64">
    <property type="entry name" value="AI-2 TRANSPORT PROTEIN TQSA"/>
    <property type="match status" value="1"/>
</dbReference>
<dbReference type="PANTHER" id="PTHR21716">
    <property type="entry name" value="TRANSMEMBRANE PROTEIN"/>
    <property type="match status" value="1"/>
</dbReference>
<dbReference type="EMBL" id="FOQH01000008">
    <property type="protein sequence ID" value="SFI63565.1"/>
    <property type="molecule type" value="Genomic_DNA"/>
</dbReference>
<dbReference type="Proteomes" id="UP000199377">
    <property type="component" value="Unassembled WGS sequence"/>
</dbReference>
<dbReference type="RefSeq" id="WP_092861833.1">
    <property type="nucleotide sequence ID" value="NZ_FOQH01000008.1"/>
</dbReference>